<evidence type="ECO:0000256" key="30">
    <source>
        <dbReference type="ARBA" id="ARBA00023329"/>
    </source>
</evidence>
<evidence type="ECO:0000256" key="17">
    <source>
        <dbReference type="ARBA" id="ARBA00022740"/>
    </source>
</evidence>
<evidence type="ECO:0000256" key="18">
    <source>
        <dbReference type="ARBA" id="ARBA00022741"/>
    </source>
</evidence>
<dbReference type="FunFam" id="1.20.120.720:FF:000005">
    <property type="entry name" value="unconventional myosin-VI isoform X1"/>
    <property type="match status" value="1"/>
</dbReference>
<feature type="region of interest" description="Disordered" evidence="33">
    <location>
        <begin position="934"/>
        <end position="1000"/>
    </location>
</feature>
<evidence type="ECO:0000256" key="4">
    <source>
        <dbReference type="ARBA" id="ARBA00004150"/>
    </source>
</evidence>
<dbReference type="Proteomes" id="UP000429181">
    <property type="component" value="Chromosome 9"/>
</dbReference>
<dbReference type="GO" id="GO:0051046">
    <property type="term" value="P:regulation of secretion"/>
    <property type="evidence" value="ECO:0007669"/>
    <property type="project" value="Ensembl"/>
</dbReference>
<dbReference type="GO" id="GO:0015031">
    <property type="term" value="P:protein transport"/>
    <property type="evidence" value="ECO:0007669"/>
    <property type="project" value="UniProtKB-KW"/>
</dbReference>
<dbReference type="GO" id="GO:0042472">
    <property type="term" value="P:inner ear morphogenesis"/>
    <property type="evidence" value="ECO:0007669"/>
    <property type="project" value="TreeGrafter"/>
</dbReference>
<keyword evidence="16" id="KW-0254">Endocytosis</keyword>
<evidence type="ECO:0000256" key="12">
    <source>
        <dbReference type="ARBA" id="ARBA00022448"/>
    </source>
</evidence>
<feature type="domain" description="Myosin motor" evidence="34">
    <location>
        <begin position="57"/>
        <end position="771"/>
    </location>
</feature>
<dbReference type="GO" id="GO:0005516">
    <property type="term" value="F:calmodulin binding"/>
    <property type="evidence" value="ECO:0007669"/>
    <property type="project" value="UniProtKB-KW"/>
</dbReference>
<dbReference type="GO" id="GO:0030330">
    <property type="term" value="P:DNA damage response, signal transduction by p53 class mediator"/>
    <property type="evidence" value="ECO:0007669"/>
    <property type="project" value="Ensembl"/>
</dbReference>
<evidence type="ECO:0000256" key="10">
    <source>
        <dbReference type="ARBA" id="ARBA00008314"/>
    </source>
</evidence>
<dbReference type="Gene3D" id="6.10.220.10">
    <property type="match status" value="1"/>
</dbReference>
<keyword evidence="25 32" id="KW-0505">Motor protein</keyword>
<evidence type="ECO:0000256" key="8">
    <source>
        <dbReference type="ARBA" id="ARBA00004600"/>
    </source>
</evidence>
<dbReference type="CDD" id="cd22294">
    <property type="entry name" value="MYO6_MIU_linker"/>
    <property type="match status" value="1"/>
</dbReference>
<evidence type="ECO:0000256" key="22">
    <source>
        <dbReference type="ARBA" id="ARBA00023034"/>
    </source>
</evidence>
<comment type="subcellular location">
    <subcellularLocation>
        <location evidence="5">Cell projection</location>
        <location evidence="5">Filopodium</location>
    </subcellularLocation>
    <subcellularLocation>
        <location evidence="1">Cell projection</location>
        <location evidence="1">Microvillus</location>
    </subcellularLocation>
    <subcellularLocation>
        <location evidence="9">Cell projection</location>
        <location evidence="9">Ruffle membrane</location>
    </subcellularLocation>
    <subcellularLocation>
        <location evidence="6">Cytoplasm</location>
        <location evidence="6">Cytosol</location>
    </subcellularLocation>
    <subcellularLocation>
        <location evidence="7">Cytoplasm</location>
        <location evidence="7">Perinuclear region</location>
    </subcellularLocation>
    <subcellularLocation>
        <location evidence="3">Cytoplasmic vesicle</location>
        <location evidence="3">Clathrin-coated vesicle</location>
    </subcellularLocation>
    <subcellularLocation>
        <location evidence="4">Golgi apparatus</location>
        <location evidence="4">trans-Golgi network membrane</location>
        <topology evidence="4">Peripheral membrane protein</topology>
    </subcellularLocation>
    <subcellularLocation>
        <location evidence="8">Membrane</location>
        <location evidence="8">Clathrin-coated pit</location>
    </subcellularLocation>
    <subcellularLocation>
        <location evidence="2">Nucleus</location>
    </subcellularLocation>
</comment>
<dbReference type="GO" id="GO:0005794">
    <property type="term" value="C:Golgi apparatus"/>
    <property type="evidence" value="ECO:0007669"/>
    <property type="project" value="UniProtKB-SubCell"/>
</dbReference>
<evidence type="ECO:0000256" key="32">
    <source>
        <dbReference type="PROSITE-ProRule" id="PRU00782"/>
    </source>
</evidence>
<dbReference type="FunFam" id="3.30.70.1590:FF:000002">
    <property type="entry name" value="unconventional myosin-VI isoform X1"/>
    <property type="match status" value="1"/>
</dbReference>
<dbReference type="CDD" id="cd01382">
    <property type="entry name" value="MYSc_Myo6"/>
    <property type="match status" value="1"/>
</dbReference>
<dbReference type="FunFam" id="1.10.10.820:FF:000005">
    <property type="entry name" value="unconventional myosin-VI isoform X2"/>
    <property type="match status" value="1"/>
</dbReference>
<dbReference type="GO" id="GO:0031941">
    <property type="term" value="C:filamentous actin"/>
    <property type="evidence" value="ECO:0007669"/>
    <property type="project" value="Ensembl"/>
</dbReference>
<dbReference type="CDD" id="cd21759">
    <property type="entry name" value="CBD_MYO6-like"/>
    <property type="match status" value="1"/>
</dbReference>
<dbReference type="PROSITE" id="PS51456">
    <property type="entry name" value="MYOSIN_MOTOR"/>
    <property type="match status" value="1"/>
</dbReference>
<reference evidence="36" key="2">
    <citation type="submission" date="2025-08" db="UniProtKB">
        <authorList>
            <consortium name="Ensembl"/>
        </authorList>
    </citation>
    <scope>IDENTIFICATION</scope>
</reference>
<dbReference type="InterPro" id="IPR027417">
    <property type="entry name" value="P-loop_NTPase"/>
</dbReference>
<dbReference type="GO" id="GO:0005829">
    <property type="term" value="C:cytosol"/>
    <property type="evidence" value="ECO:0007669"/>
    <property type="project" value="UniProtKB-SubCell"/>
</dbReference>
<dbReference type="InterPro" id="IPR049016">
    <property type="entry name" value="MYO6_lever"/>
</dbReference>
<protein>
    <recommendedName>
        <fullName evidence="11">Unconventional myosin-VI</fullName>
    </recommendedName>
    <alternativeName>
        <fullName evidence="31">Unconventional myosin-6</fullName>
    </alternativeName>
</protein>
<dbReference type="CDD" id="cd21958">
    <property type="entry name" value="MyUb_Myo6"/>
    <property type="match status" value="1"/>
</dbReference>
<sequence>MEDGRPVWAPHPTEGFQMGNIVDIGPDSLTIEPLDQKGKTFLALINQVFPAEEDSKKDVEDNCSLMYLNEATLLHNIKVRYSKDRIYTYVANILIAVNPYFDIPKIYSSDSIKSYQGKSLGTMPPHVFAIADKAFRDMKVLKMSQSIIVSGESGAGKTENTKFVLRYLTESYGSGQDIDDRIVEANPLLEAFGNAKTVRNNNSSRFGKFVEIHFNEKSSVVGGFVSHYLLEKSRICVQGKEERNYHIFYRLCAGASEDIRERLHLSSPDNFRYLNRGCTRYFANKETDKQILQNRKTPEHLKAGSLKDPLLDDHGDFVRMCTAMKKIGLDDEEKLDLFRVVAGVLHLGNIDFEEAGSTSGGCNLKNKSTQSLEYCAELLGLDQDDLRVSLTTRVMLTTAGGTKGTVIKVPLKVEQANNARDALAKTVYSHLFDHVVNRVNQCFPFETSSYFIGVLDIAGFEYFEHNSFEQFCINYCNEKLQQFFNERILKEEQELYQKEGLGVNEVHYVDNQDCIDLIEAKLMGILDILDEENRLPQPSDQHFTSAVHQKHKDHFRLSIPRKSKLAVHRNIRDDEGFIVRHFAGAVCYETTQFVEKNNDALHMSLESLICESRDKFIRELFESSTNNNKDTKQKAGKLSFISVGNKFKTQLNLLLDKLRSTGASFIRCIKPNLKMTSHDFEGAQILSQLQCSGMVSVLDLMQGGFPSRASFHELYNMYKKYMPDKLARLDPRLFCKALFKALGLNEVDYKFGLTKVFFRPGKFAEFDQIMKSDPDHLAQLVKRVNHWLICSRWKKVQWCSLSVIKLKNKIKYRAEACIKMQKTIRMWLCKRRHKPRIDGLVKVGTLKKRLDKFNEVVSALKDGKAEMNKQVKDLEISIDALMAKIKSTMMTREQIQKEYDALVKSSEVLLSALQKKKQQEEEAERLRRIQEEMEKERKRREEDEQRRRKEEEERRMKLEMEAKRKQEEEKKEKGRAEVEAQLARQREEESQQQAVLEQERRDRELALRIARSEAELISDEAQADPAALRRYLDFHPVTSKINGTRRTMTPEQMAKEMSEILSRGPAVQATKAAAGTKKHDLSKWKYAELRDTINTSCDIELLAACREEFHRRLKVYHAWKSKNKKRNTETEQRAPKSVTDYDFAPFLNNSPQQNPAAQLPARQQEIEMNRQQRFFRIPFIRPADQYKDPQNKKKGWWYAHFDGPWIARQMELHPDKPPILLVAGKDDMEMCELNLEETGLTRKRGAEILPRQFEEIWERCGGIQYLQSAIESRQARPTYATAMLQNLLK</sequence>
<dbReference type="GO" id="GO:0051015">
    <property type="term" value="F:actin filament binding"/>
    <property type="evidence" value="ECO:0007669"/>
    <property type="project" value="Ensembl"/>
</dbReference>
<feature type="domain" description="Myosin N-terminal SH3-like" evidence="35">
    <location>
        <begin position="2"/>
        <end position="53"/>
    </location>
</feature>
<name>A0A4W2FZA4_BOBOX</name>
<dbReference type="Gene3D" id="1.20.120.720">
    <property type="entry name" value="Myosin VI head, motor domain, U50 subdomain"/>
    <property type="match status" value="1"/>
</dbReference>
<gene>
    <name evidence="36" type="primary">MYO6</name>
</gene>
<dbReference type="Ensembl" id="ENSBIXT00005018005.1">
    <property type="protein sequence ID" value="ENSBIXP00005009855.1"/>
    <property type="gene ID" value="ENSBIXG00005014655.1"/>
</dbReference>
<evidence type="ECO:0000259" key="35">
    <source>
        <dbReference type="PROSITE" id="PS51844"/>
    </source>
</evidence>
<feature type="region of interest" description="Actin-binding" evidence="32">
    <location>
        <begin position="651"/>
        <end position="673"/>
    </location>
</feature>
<evidence type="ECO:0000256" key="33">
    <source>
        <dbReference type="SAM" id="MobiDB-lite"/>
    </source>
</evidence>
<keyword evidence="27 32" id="KW-0009">Actin-binding</keyword>
<dbReference type="GO" id="GO:0042491">
    <property type="term" value="P:inner ear auditory receptor cell differentiation"/>
    <property type="evidence" value="ECO:0007669"/>
    <property type="project" value="TreeGrafter"/>
</dbReference>
<comment type="similarity">
    <text evidence="10 32">Belongs to the TRAFAC class myosin-kinesin ATPase superfamily. Myosin family.</text>
</comment>
<evidence type="ECO:0000256" key="31">
    <source>
        <dbReference type="ARBA" id="ARBA00030027"/>
    </source>
</evidence>
<dbReference type="Pfam" id="PF16521">
    <property type="entry name" value="Myosin-VI_CBD"/>
    <property type="match status" value="1"/>
</dbReference>
<evidence type="ECO:0000256" key="16">
    <source>
        <dbReference type="ARBA" id="ARBA00022583"/>
    </source>
</evidence>
<proteinExistence type="inferred from homology"/>
<dbReference type="Pfam" id="PF00063">
    <property type="entry name" value="Myosin_head"/>
    <property type="match status" value="1"/>
</dbReference>
<evidence type="ECO:0000256" key="1">
    <source>
        <dbReference type="ARBA" id="ARBA00004105"/>
    </source>
</evidence>
<evidence type="ECO:0000256" key="28">
    <source>
        <dbReference type="ARBA" id="ARBA00023242"/>
    </source>
</evidence>
<dbReference type="PANTHER" id="PTHR13140:SF745">
    <property type="entry name" value="UNCONVENTIONAL MYOSIN-VI"/>
    <property type="match status" value="1"/>
</dbReference>
<dbReference type="SUPFAM" id="SSF52540">
    <property type="entry name" value="P-loop containing nucleoside triphosphate hydrolases"/>
    <property type="match status" value="1"/>
</dbReference>
<keyword evidence="18 32" id="KW-0547">Nucleotide-binding</keyword>
<evidence type="ECO:0000256" key="13">
    <source>
        <dbReference type="ARBA" id="ARBA00022475"/>
    </source>
</evidence>
<dbReference type="FunFam" id="3.40.850.10:FF:000018">
    <property type="entry name" value="unconventional myosin-VI isoform X1"/>
    <property type="match status" value="1"/>
</dbReference>
<evidence type="ECO:0000256" key="20">
    <source>
        <dbReference type="ARBA" id="ARBA00022860"/>
    </source>
</evidence>
<keyword evidence="29" id="KW-0966">Cell projection</keyword>
<keyword evidence="22" id="KW-0333">Golgi apparatus</keyword>
<dbReference type="PROSITE" id="PS51844">
    <property type="entry name" value="SH3_LIKE"/>
    <property type="match status" value="1"/>
</dbReference>
<dbReference type="GO" id="GO:0030175">
    <property type="term" value="C:filopodium"/>
    <property type="evidence" value="ECO:0007669"/>
    <property type="project" value="UniProtKB-SubCell"/>
</dbReference>
<dbReference type="InterPro" id="IPR036961">
    <property type="entry name" value="Kinesin_motor_dom_sf"/>
</dbReference>
<dbReference type="GO" id="GO:0045334">
    <property type="term" value="C:clathrin-coated endocytic vesicle"/>
    <property type="evidence" value="ECO:0007669"/>
    <property type="project" value="Ensembl"/>
</dbReference>
<evidence type="ECO:0000256" key="14">
    <source>
        <dbReference type="ARBA" id="ARBA00022490"/>
    </source>
</evidence>
<keyword evidence="30" id="KW-0968">Cytoplasmic vesicle</keyword>
<evidence type="ECO:0000256" key="2">
    <source>
        <dbReference type="ARBA" id="ARBA00004123"/>
    </source>
</evidence>
<dbReference type="Gene3D" id="3.30.70.1590">
    <property type="match status" value="1"/>
</dbReference>
<evidence type="ECO:0000313" key="36">
    <source>
        <dbReference type="Ensembl" id="ENSBIXP00005009855.1"/>
    </source>
</evidence>
<keyword evidence="14" id="KW-0963">Cytoplasm</keyword>
<dbReference type="GO" id="GO:0006897">
    <property type="term" value="P:endocytosis"/>
    <property type="evidence" value="ECO:0007669"/>
    <property type="project" value="UniProtKB-KW"/>
</dbReference>
<dbReference type="GO" id="GO:0030048">
    <property type="term" value="P:actin filament-based movement"/>
    <property type="evidence" value="ECO:0007669"/>
    <property type="project" value="TreeGrafter"/>
</dbReference>
<evidence type="ECO:0000256" key="26">
    <source>
        <dbReference type="ARBA" id="ARBA00023176"/>
    </source>
</evidence>
<dbReference type="GeneTree" id="ENSGT00940000156078"/>
<dbReference type="Gene3D" id="1.10.10.820">
    <property type="match status" value="1"/>
</dbReference>
<evidence type="ECO:0000256" key="6">
    <source>
        <dbReference type="ARBA" id="ARBA00004514"/>
    </source>
</evidence>
<evidence type="ECO:0000259" key="34">
    <source>
        <dbReference type="PROSITE" id="PS51456"/>
    </source>
</evidence>
<keyword evidence="26" id="KW-0168">Coated pit</keyword>
<keyword evidence="19 32" id="KW-0067">ATP-binding</keyword>
<dbReference type="InterPro" id="IPR001609">
    <property type="entry name" value="Myosin_head_motor_dom-like"/>
</dbReference>
<keyword evidence="20" id="KW-0112">Calmodulin-binding</keyword>
<evidence type="ECO:0000256" key="29">
    <source>
        <dbReference type="ARBA" id="ARBA00023273"/>
    </source>
</evidence>
<dbReference type="FunFam" id="3.40.850.10:FF:000030">
    <property type="entry name" value="unconventional myosin-VI isoform X1"/>
    <property type="match status" value="1"/>
</dbReference>
<dbReference type="InterPro" id="IPR032412">
    <property type="entry name" value="Myosin-VI_CBD"/>
</dbReference>
<keyword evidence="24" id="KW-0472">Membrane</keyword>
<evidence type="ECO:0000256" key="19">
    <source>
        <dbReference type="ARBA" id="ARBA00022840"/>
    </source>
</evidence>
<dbReference type="GO" id="GO:0032587">
    <property type="term" value="C:ruffle membrane"/>
    <property type="evidence" value="ECO:0007669"/>
    <property type="project" value="UniProtKB-SubCell"/>
</dbReference>
<dbReference type="PANTHER" id="PTHR13140">
    <property type="entry name" value="MYOSIN"/>
    <property type="match status" value="1"/>
</dbReference>
<keyword evidence="28" id="KW-0539">Nucleus</keyword>
<evidence type="ECO:0000313" key="37">
    <source>
        <dbReference type="Proteomes" id="UP000429181"/>
    </source>
</evidence>
<feature type="compositionally biased region" description="Basic and acidic residues" evidence="33">
    <location>
        <begin position="934"/>
        <end position="989"/>
    </location>
</feature>
<dbReference type="Pfam" id="PF21521">
    <property type="entry name" value="MYO6_lever"/>
    <property type="match status" value="1"/>
</dbReference>
<dbReference type="GO" id="GO:0005654">
    <property type="term" value="C:nucleoplasm"/>
    <property type="evidence" value="ECO:0007669"/>
    <property type="project" value="Ensembl"/>
</dbReference>
<evidence type="ECO:0000256" key="27">
    <source>
        <dbReference type="ARBA" id="ARBA00023203"/>
    </source>
</evidence>
<dbReference type="GO" id="GO:0000146">
    <property type="term" value="F:microfilament motor activity"/>
    <property type="evidence" value="ECO:0007669"/>
    <property type="project" value="TreeGrafter"/>
</dbReference>
<organism evidence="36 37">
    <name type="scientific">Bos indicus x Bos taurus</name>
    <name type="common">Hybrid cattle</name>
    <dbReference type="NCBI Taxonomy" id="30522"/>
    <lineage>
        <taxon>Eukaryota</taxon>
        <taxon>Metazoa</taxon>
        <taxon>Chordata</taxon>
        <taxon>Craniata</taxon>
        <taxon>Vertebrata</taxon>
        <taxon>Euteleostomi</taxon>
        <taxon>Mammalia</taxon>
        <taxon>Eutheria</taxon>
        <taxon>Laurasiatheria</taxon>
        <taxon>Artiodactyla</taxon>
        <taxon>Ruminantia</taxon>
        <taxon>Pecora</taxon>
        <taxon>Bovidae</taxon>
        <taxon>Bovinae</taxon>
        <taxon>Bos</taxon>
    </lineage>
</organism>
<dbReference type="FunFam" id="1.20.58.530:FF:000006">
    <property type="entry name" value="Putative unconventional myosin-VI"/>
    <property type="match status" value="1"/>
</dbReference>
<dbReference type="GO" id="GO:0005524">
    <property type="term" value="F:ATP binding"/>
    <property type="evidence" value="ECO:0007669"/>
    <property type="project" value="UniProtKB-UniRule"/>
</dbReference>
<keyword evidence="21" id="KW-0653">Protein transport</keyword>
<dbReference type="GO" id="GO:0016459">
    <property type="term" value="C:myosin complex"/>
    <property type="evidence" value="ECO:0007669"/>
    <property type="project" value="UniProtKB-KW"/>
</dbReference>
<keyword evidence="15" id="KW-0597">Phosphoprotein</keyword>
<evidence type="ECO:0000256" key="11">
    <source>
        <dbReference type="ARBA" id="ARBA00015382"/>
    </source>
</evidence>
<dbReference type="GO" id="GO:0005902">
    <property type="term" value="C:microvillus"/>
    <property type="evidence" value="ECO:0007669"/>
    <property type="project" value="UniProtKB-SubCell"/>
</dbReference>
<dbReference type="GO" id="GO:0007015">
    <property type="term" value="P:actin filament organization"/>
    <property type="evidence" value="ECO:0007669"/>
    <property type="project" value="TreeGrafter"/>
</dbReference>
<dbReference type="InterPro" id="IPR036114">
    <property type="entry name" value="MYSc_Myo6"/>
</dbReference>
<feature type="binding site" evidence="32">
    <location>
        <begin position="151"/>
        <end position="158"/>
    </location>
    <ligand>
        <name>ATP</name>
        <dbReference type="ChEBI" id="CHEBI:30616"/>
    </ligand>
</feature>
<dbReference type="Gene3D" id="3.40.850.10">
    <property type="entry name" value="Kinesin motor domain"/>
    <property type="match status" value="2"/>
</dbReference>
<evidence type="ECO:0000256" key="5">
    <source>
        <dbReference type="ARBA" id="ARBA00004486"/>
    </source>
</evidence>
<evidence type="ECO:0000256" key="15">
    <source>
        <dbReference type="ARBA" id="ARBA00022553"/>
    </source>
</evidence>
<dbReference type="Gene3D" id="1.20.58.530">
    <property type="match status" value="1"/>
</dbReference>
<dbReference type="GO" id="GO:0048471">
    <property type="term" value="C:perinuclear region of cytoplasm"/>
    <property type="evidence" value="ECO:0007669"/>
    <property type="project" value="UniProtKB-SubCell"/>
</dbReference>
<dbReference type="PRINTS" id="PR00193">
    <property type="entry name" value="MYOSINHEAVY"/>
</dbReference>
<keyword evidence="13" id="KW-1003">Cell membrane</keyword>
<keyword evidence="23 32" id="KW-0518">Myosin</keyword>
<dbReference type="GO" id="GO:0005905">
    <property type="term" value="C:clathrin-coated pit"/>
    <property type="evidence" value="ECO:0007669"/>
    <property type="project" value="UniProtKB-SubCell"/>
</dbReference>
<reference evidence="36 37" key="1">
    <citation type="submission" date="2018-11" db="EMBL/GenBank/DDBJ databases">
        <title>Haplotype-resolved cattle genomes.</title>
        <authorList>
            <person name="Low W.Y."/>
            <person name="Tearle R."/>
            <person name="Bickhart D.M."/>
            <person name="Rosen B.D."/>
            <person name="Koren S."/>
            <person name="Rhie A."/>
            <person name="Hiendleder S."/>
            <person name="Phillippy A.M."/>
            <person name="Smith T.P.L."/>
            <person name="Williams J.L."/>
        </authorList>
    </citation>
    <scope>NUCLEOTIDE SEQUENCE [LARGE SCALE GENOMIC DNA]</scope>
</reference>
<evidence type="ECO:0000256" key="3">
    <source>
        <dbReference type="ARBA" id="ARBA00004132"/>
    </source>
</evidence>
<dbReference type="InterPro" id="IPR008989">
    <property type="entry name" value="Myosin_S1_N"/>
</dbReference>
<dbReference type="FunFam" id="2.30.30.360:FF:000002">
    <property type="entry name" value="Unconventional myosin-VI"/>
    <property type="match status" value="1"/>
</dbReference>
<dbReference type="SMART" id="SM00242">
    <property type="entry name" value="MYSc"/>
    <property type="match status" value="1"/>
</dbReference>
<evidence type="ECO:0000256" key="21">
    <source>
        <dbReference type="ARBA" id="ARBA00022927"/>
    </source>
</evidence>
<evidence type="ECO:0000256" key="9">
    <source>
        <dbReference type="ARBA" id="ARBA00004632"/>
    </source>
</evidence>
<dbReference type="Gene3D" id="2.30.30.360">
    <property type="entry name" value="Myosin S1 fragment, N-terminal"/>
    <property type="match status" value="1"/>
</dbReference>
<evidence type="ECO:0000256" key="7">
    <source>
        <dbReference type="ARBA" id="ARBA00004556"/>
    </source>
</evidence>
<dbReference type="InterPro" id="IPR004009">
    <property type="entry name" value="SH3_Myosin"/>
</dbReference>
<evidence type="ECO:0000256" key="23">
    <source>
        <dbReference type="ARBA" id="ARBA00023123"/>
    </source>
</evidence>
<accession>A0A4W2FZA4</accession>
<keyword evidence="12" id="KW-0813">Transport</keyword>
<keyword evidence="17" id="KW-1009">Hearing</keyword>
<evidence type="ECO:0000256" key="24">
    <source>
        <dbReference type="ARBA" id="ARBA00023136"/>
    </source>
</evidence>
<dbReference type="GO" id="GO:0007605">
    <property type="term" value="P:sensory perception of sound"/>
    <property type="evidence" value="ECO:0007669"/>
    <property type="project" value="UniProtKB-KW"/>
</dbReference>
<dbReference type="GO" id="GO:0031965">
    <property type="term" value="C:nuclear membrane"/>
    <property type="evidence" value="ECO:0007669"/>
    <property type="project" value="Ensembl"/>
</dbReference>
<evidence type="ECO:0000256" key="25">
    <source>
        <dbReference type="ARBA" id="ARBA00023175"/>
    </source>
</evidence>